<dbReference type="EMBL" id="JAUSVX010000001">
    <property type="protein sequence ID" value="MDQ0467898.1"/>
    <property type="molecule type" value="Genomic_DNA"/>
</dbReference>
<dbReference type="SUPFAM" id="SSF51658">
    <property type="entry name" value="Xylose isomerase-like"/>
    <property type="match status" value="1"/>
</dbReference>
<reference evidence="2 3" key="1">
    <citation type="submission" date="2023-07" db="EMBL/GenBank/DDBJ databases">
        <title>Genomic Encyclopedia of Type Strains, Phase IV (KMG-IV): sequencing the most valuable type-strain genomes for metagenomic binning, comparative biology and taxonomic classification.</title>
        <authorList>
            <person name="Goeker M."/>
        </authorList>
    </citation>
    <scope>NUCLEOTIDE SEQUENCE [LARGE SCALE GENOMIC DNA]</scope>
    <source>
        <strain evidence="2 3">DSM 19619</strain>
    </source>
</reference>
<sequence>MLIGNAPCSWGVFYPTGNALGGEAYLDAVARAGYHATELGPLGFLPADTAVLRDALARRGLTLAGAAHVHVLTQAGSWPVLQAALDALGPILARLGAPHLALMDESEAYPAEAPGVTDAAGWRAMIDLVRRAHAHMREAHGVALTFHPHVGTCVEREDQIDRLLAETEVDLCFDTGHHAFWDQDPIAYMRKAWDRIGYIHLKNVDPAVRARVLSGTLGPNESFAAGVMAPLPDGAVDIAGVVRLMRERAYDGPCVVEQDPSTDPAAEPPEALAVRNRLFLERLLAAGDAA</sequence>
<dbReference type="Proteomes" id="UP001242480">
    <property type="component" value="Unassembled WGS sequence"/>
</dbReference>
<keyword evidence="3" id="KW-1185">Reference proteome</keyword>
<dbReference type="Gene3D" id="3.20.20.150">
    <property type="entry name" value="Divalent-metal-dependent TIM barrel enzymes"/>
    <property type="match status" value="1"/>
</dbReference>
<evidence type="ECO:0000313" key="3">
    <source>
        <dbReference type="Proteomes" id="UP001242480"/>
    </source>
</evidence>
<name>A0ABU0J0X3_9HYPH</name>
<dbReference type="PANTHER" id="PTHR12110">
    <property type="entry name" value="HYDROXYPYRUVATE ISOMERASE"/>
    <property type="match status" value="1"/>
</dbReference>
<dbReference type="PANTHER" id="PTHR12110:SF41">
    <property type="entry name" value="INOSOSE DEHYDRATASE"/>
    <property type="match status" value="1"/>
</dbReference>
<proteinExistence type="predicted"/>
<dbReference type="Pfam" id="PF01261">
    <property type="entry name" value="AP_endonuc_2"/>
    <property type="match status" value="1"/>
</dbReference>
<dbReference type="InterPro" id="IPR050312">
    <property type="entry name" value="IolE/XylAMocC-like"/>
</dbReference>
<organism evidence="2 3">
    <name type="scientific">Labrys wisconsinensis</name>
    <dbReference type="NCBI Taxonomy" id="425677"/>
    <lineage>
        <taxon>Bacteria</taxon>
        <taxon>Pseudomonadati</taxon>
        <taxon>Pseudomonadota</taxon>
        <taxon>Alphaproteobacteria</taxon>
        <taxon>Hyphomicrobiales</taxon>
        <taxon>Xanthobacteraceae</taxon>
        <taxon>Labrys</taxon>
    </lineage>
</organism>
<dbReference type="RefSeq" id="WP_307268206.1">
    <property type="nucleotide sequence ID" value="NZ_JAUSVX010000001.1"/>
</dbReference>
<dbReference type="InterPro" id="IPR013022">
    <property type="entry name" value="Xyl_isomerase-like_TIM-brl"/>
</dbReference>
<accession>A0ABU0J0X3</accession>
<gene>
    <name evidence="2" type="ORF">QO011_000893</name>
</gene>
<evidence type="ECO:0000259" key="1">
    <source>
        <dbReference type="Pfam" id="PF01261"/>
    </source>
</evidence>
<keyword evidence="2" id="KW-0456">Lyase</keyword>
<protein>
    <submittedName>
        <fullName evidence="2">Inosose dehydratase</fullName>
        <ecNumber evidence="2">4.2.1.44</ecNumber>
    </submittedName>
</protein>
<evidence type="ECO:0000313" key="2">
    <source>
        <dbReference type="EMBL" id="MDQ0467898.1"/>
    </source>
</evidence>
<dbReference type="GO" id="GO:0050114">
    <property type="term" value="F:myo-inosose-2 dehydratase activity"/>
    <property type="evidence" value="ECO:0007669"/>
    <property type="project" value="UniProtKB-EC"/>
</dbReference>
<dbReference type="InterPro" id="IPR036237">
    <property type="entry name" value="Xyl_isomerase-like_sf"/>
</dbReference>
<dbReference type="EC" id="4.2.1.44" evidence="2"/>
<feature type="domain" description="Xylose isomerase-like TIM barrel" evidence="1">
    <location>
        <begin position="26"/>
        <end position="274"/>
    </location>
</feature>
<comment type="caution">
    <text evidence="2">The sequence shown here is derived from an EMBL/GenBank/DDBJ whole genome shotgun (WGS) entry which is preliminary data.</text>
</comment>